<evidence type="ECO:0000313" key="4">
    <source>
        <dbReference type="EMBL" id="BEH90434.1"/>
    </source>
</evidence>
<dbReference type="Gene3D" id="2.60.40.790">
    <property type="match status" value="1"/>
</dbReference>
<comment type="similarity">
    <text evidence="1 2">Belongs to the small heat shock protein (HSP20) family.</text>
</comment>
<sequence length="141" mass="16200">MSNLPTDRNNNSVTPFNFFNLFDQLENMVINSFQSALAPINNTAFEDKGNEYVFTLTLKNLKREDIQLNVENQQLILTIHQSLNTTEDSFQSYQSQSFSQAFSLYDVDVDQITATLKDDTLTIILPKLETVVLNRRTIDIK</sequence>
<name>A0ABN6Z9D2_9FIRM</name>
<evidence type="ECO:0000259" key="3">
    <source>
        <dbReference type="PROSITE" id="PS01031"/>
    </source>
</evidence>
<dbReference type="CDD" id="cd00298">
    <property type="entry name" value="ACD_sHsps_p23-like"/>
    <property type="match status" value="1"/>
</dbReference>
<dbReference type="RefSeq" id="WP_161831129.1">
    <property type="nucleotide sequence ID" value="NZ_AP028127.1"/>
</dbReference>
<protein>
    <recommendedName>
        <fullName evidence="3">SHSP domain-containing protein</fullName>
    </recommendedName>
</protein>
<dbReference type="InterPro" id="IPR008978">
    <property type="entry name" value="HSP20-like_chaperone"/>
</dbReference>
<proteinExistence type="inferred from homology"/>
<dbReference type="Proteomes" id="UP001432099">
    <property type="component" value="Chromosome"/>
</dbReference>
<feature type="domain" description="SHSP" evidence="3">
    <location>
        <begin position="31"/>
        <end position="141"/>
    </location>
</feature>
<evidence type="ECO:0000313" key="5">
    <source>
        <dbReference type="Proteomes" id="UP001432099"/>
    </source>
</evidence>
<keyword evidence="5" id="KW-1185">Reference proteome</keyword>
<dbReference type="InterPro" id="IPR002068">
    <property type="entry name" value="A-crystallin/Hsp20_dom"/>
</dbReference>
<accession>A0ABN6Z9D2</accession>
<dbReference type="SUPFAM" id="SSF49764">
    <property type="entry name" value="HSP20-like chaperones"/>
    <property type="match status" value="1"/>
</dbReference>
<evidence type="ECO:0000256" key="1">
    <source>
        <dbReference type="PROSITE-ProRule" id="PRU00285"/>
    </source>
</evidence>
<gene>
    <name evidence="4" type="ORF">T23_05360</name>
</gene>
<dbReference type="EMBL" id="AP028127">
    <property type="protein sequence ID" value="BEH90434.1"/>
    <property type="molecule type" value="Genomic_DNA"/>
</dbReference>
<dbReference type="PROSITE" id="PS01031">
    <property type="entry name" value="SHSP"/>
    <property type="match status" value="1"/>
</dbReference>
<reference evidence="4" key="1">
    <citation type="journal article" date="2024" name="Int. J. Syst. Evol. Microbiol.">
        <title>Turicibacter faecis sp. nov., isolated from faeces of heart failure mouse model.</title>
        <authorList>
            <person name="Imamura Y."/>
            <person name="Motooka D."/>
            <person name="Nakajima Y."/>
            <person name="Ito S."/>
            <person name="Kitakaze M."/>
            <person name="Iida T."/>
            <person name="Nakamura S."/>
        </authorList>
    </citation>
    <scope>NUCLEOTIDE SEQUENCE</scope>
    <source>
        <strain evidence="4">TC023</strain>
    </source>
</reference>
<organism evidence="4 5">
    <name type="scientific">Turicibacter faecis</name>
    <dbReference type="NCBI Taxonomy" id="2963365"/>
    <lineage>
        <taxon>Bacteria</taxon>
        <taxon>Bacillati</taxon>
        <taxon>Bacillota</taxon>
        <taxon>Erysipelotrichia</taxon>
        <taxon>Erysipelotrichales</taxon>
        <taxon>Turicibacteraceae</taxon>
        <taxon>Turicibacter</taxon>
    </lineage>
</organism>
<evidence type="ECO:0000256" key="2">
    <source>
        <dbReference type="RuleBase" id="RU003616"/>
    </source>
</evidence>
<dbReference type="Pfam" id="PF00011">
    <property type="entry name" value="HSP20"/>
    <property type="match status" value="1"/>
</dbReference>